<evidence type="ECO:0000256" key="1">
    <source>
        <dbReference type="SAM" id="MobiDB-lite"/>
    </source>
</evidence>
<evidence type="ECO:0000313" key="2">
    <source>
        <dbReference type="EMBL" id="MCM2371276.1"/>
    </source>
</evidence>
<organism evidence="2 3">
    <name type="scientific">Aporhodopirellula aestuarii</name>
    <dbReference type="NCBI Taxonomy" id="2950107"/>
    <lineage>
        <taxon>Bacteria</taxon>
        <taxon>Pseudomonadati</taxon>
        <taxon>Planctomycetota</taxon>
        <taxon>Planctomycetia</taxon>
        <taxon>Pirellulales</taxon>
        <taxon>Pirellulaceae</taxon>
        <taxon>Aporhodopirellula</taxon>
    </lineage>
</organism>
<feature type="region of interest" description="Disordered" evidence="1">
    <location>
        <begin position="1"/>
        <end position="26"/>
    </location>
</feature>
<protein>
    <recommendedName>
        <fullName evidence="4">Biopolymer transporter ExbD</fullName>
    </recommendedName>
</protein>
<gene>
    <name evidence="2" type="ORF">NB063_11730</name>
</gene>
<proteinExistence type="predicted"/>
<dbReference type="Proteomes" id="UP001202961">
    <property type="component" value="Unassembled WGS sequence"/>
</dbReference>
<dbReference type="EMBL" id="JAMQBK010000030">
    <property type="protein sequence ID" value="MCM2371276.1"/>
    <property type="molecule type" value="Genomic_DNA"/>
</dbReference>
<name>A0ABT0U4K1_9BACT</name>
<sequence>MRKSIQFPRQQSAAPSHTPISDVPPDLPSIAVEIDEHGSFLVLGPDWQREAPGKQSLLESLKDAIGGQSEPMRLVVQVHGAAKLQYLVDCLDAGSIAGFAETRVSVADTLD</sequence>
<dbReference type="RefSeq" id="WP_250928915.1">
    <property type="nucleotide sequence ID" value="NZ_JAMQBK010000030.1"/>
</dbReference>
<accession>A0ABT0U4K1</accession>
<evidence type="ECO:0008006" key="4">
    <source>
        <dbReference type="Google" id="ProtNLM"/>
    </source>
</evidence>
<comment type="caution">
    <text evidence="2">The sequence shown here is derived from an EMBL/GenBank/DDBJ whole genome shotgun (WGS) entry which is preliminary data.</text>
</comment>
<reference evidence="2 3" key="1">
    <citation type="journal article" date="2022" name="Syst. Appl. Microbiol.">
        <title>Rhodopirellula aestuarii sp. nov., a novel member of the genus Rhodopirellula isolated from brackish sediments collected in the Tagus River estuary, Portugal.</title>
        <authorList>
            <person name="Vitorino I.R."/>
            <person name="Klimek D."/>
            <person name="Calusinska M."/>
            <person name="Lobo-da-Cunha A."/>
            <person name="Vasconcelos V."/>
            <person name="Lage O.M."/>
        </authorList>
    </citation>
    <scope>NUCLEOTIDE SEQUENCE [LARGE SCALE GENOMIC DNA]</scope>
    <source>
        <strain evidence="2 3">ICT_H3.1</strain>
    </source>
</reference>
<evidence type="ECO:0000313" key="3">
    <source>
        <dbReference type="Proteomes" id="UP001202961"/>
    </source>
</evidence>
<keyword evidence="3" id="KW-1185">Reference proteome</keyword>
<feature type="compositionally biased region" description="Polar residues" evidence="1">
    <location>
        <begin position="7"/>
        <end position="19"/>
    </location>
</feature>